<protein>
    <submittedName>
        <fullName evidence="2">Uncharacterized protein</fullName>
    </submittedName>
</protein>
<feature type="region of interest" description="Disordered" evidence="1">
    <location>
        <begin position="35"/>
        <end position="67"/>
    </location>
</feature>
<feature type="compositionally biased region" description="Polar residues" evidence="1">
    <location>
        <begin position="47"/>
        <end position="64"/>
    </location>
</feature>
<dbReference type="OrthoDB" id="10580044at2759"/>
<sequence length="350" mass="38698">MQDDFGTGGQKTAFIGWLLACYWEVTPVHTRFPPVSRRRKTARRSPEQISSETRSSPDPLSSPSGCPWLDNQASIAGYSQHDSQCVIPSPYRRNRSPGHHRGSPRVPARRVPSLGDAHLRPLRLRGAGANGPTRFNELEDWGGPDLPASGACLSDPTAGKNNEYESRGTFHDWRDEAAPIVSLLASPEWFRNGGAGKLDILPSCGADLNSPAPNGVDHLPSATEKLHYAFLPMLASNWLVRRDGFIRTPYPRQISLSHDHAPPAGHFHLSTLRNGMQHRQDAQAQCQKRLARTLFHVSGEEPAFWSSTTAEWLRLWFRCMALSAVAEKVRSIGPKAGERTAKGLQLRPSE</sequence>
<dbReference type="VEuPathDB" id="FungiDB:CHGG_03916"/>
<accession>Q2H2T0</accession>
<reference evidence="3" key="1">
    <citation type="journal article" date="2015" name="Genome Announc.">
        <title>Draft genome sequence of the cellulolytic fungus Chaetomium globosum.</title>
        <authorList>
            <person name="Cuomo C.A."/>
            <person name="Untereiner W.A."/>
            <person name="Ma L.-J."/>
            <person name="Grabherr M."/>
            <person name="Birren B.W."/>
        </authorList>
    </citation>
    <scope>NUCLEOTIDE SEQUENCE [LARGE SCALE GENOMIC DNA]</scope>
    <source>
        <strain evidence="3">ATCC 6205 / CBS 148.51 / DSM 1962 / NBRC 6347 / NRRL 1970</strain>
    </source>
</reference>
<dbReference type="GeneID" id="4392459"/>
<evidence type="ECO:0000256" key="1">
    <source>
        <dbReference type="SAM" id="MobiDB-lite"/>
    </source>
</evidence>
<dbReference type="InParanoid" id="Q2H2T0"/>
<dbReference type="EMBL" id="CH408032">
    <property type="protein sequence ID" value="EAQ87297.1"/>
    <property type="molecule type" value="Genomic_DNA"/>
</dbReference>
<gene>
    <name evidence="2" type="ORF">CHGG_03916</name>
</gene>
<keyword evidence="3" id="KW-1185">Reference proteome</keyword>
<dbReference type="HOGENOM" id="CLU_792262_0_0_1"/>
<organism evidence="2 3">
    <name type="scientific">Chaetomium globosum (strain ATCC 6205 / CBS 148.51 / DSM 1962 / NBRC 6347 / NRRL 1970)</name>
    <name type="common">Soil fungus</name>
    <dbReference type="NCBI Taxonomy" id="306901"/>
    <lineage>
        <taxon>Eukaryota</taxon>
        <taxon>Fungi</taxon>
        <taxon>Dikarya</taxon>
        <taxon>Ascomycota</taxon>
        <taxon>Pezizomycotina</taxon>
        <taxon>Sordariomycetes</taxon>
        <taxon>Sordariomycetidae</taxon>
        <taxon>Sordariales</taxon>
        <taxon>Chaetomiaceae</taxon>
        <taxon>Chaetomium</taxon>
    </lineage>
</organism>
<evidence type="ECO:0000313" key="2">
    <source>
        <dbReference type="EMBL" id="EAQ87297.1"/>
    </source>
</evidence>
<dbReference type="AlphaFoldDB" id="Q2H2T0"/>
<name>Q2H2T0_CHAGB</name>
<feature type="compositionally biased region" description="Basic residues" evidence="1">
    <location>
        <begin position="92"/>
        <end position="103"/>
    </location>
</feature>
<proteinExistence type="predicted"/>
<evidence type="ECO:0000313" key="3">
    <source>
        <dbReference type="Proteomes" id="UP000001056"/>
    </source>
</evidence>
<dbReference type="Proteomes" id="UP000001056">
    <property type="component" value="Unassembled WGS sequence"/>
</dbReference>
<feature type="region of interest" description="Disordered" evidence="1">
    <location>
        <begin position="86"/>
        <end position="111"/>
    </location>
</feature>
<dbReference type="RefSeq" id="XP_001223130.1">
    <property type="nucleotide sequence ID" value="XM_001223129.1"/>
</dbReference>